<dbReference type="InterPro" id="IPR009057">
    <property type="entry name" value="Homeodomain-like_sf"/>
</dbReference>
<sequence length="179" mass="19518">MQGRPQNSDPRVRHTRDAVIGALVHLAFERRYDAIRVADLIAAAGVGRATFYEHFHSKDDVLLAAMEPILVPLANAASGRAAKDHVRMMLTHIWEKRAIGRIILDSRASARIHRALAAMIEDRANRGENGEGSISIEAAGAAAAQLAMLRHWVAGGAPCSPDVLADRMMRCLVLLQRTT</sequence>
<proteinExistence type="predicted"/>
<organism evidence="4 5">
    <name type="scientific">Hephaestia caeni</name>
    <dbReference type="NCBI Taxonomy" id="645617"/>
    <lineage>
        <taxon>Bacteria</taxon>
        <taxon>Pseudomonadati</taxon>
        <taxon>Pseudomonadota</taxon>
        <taxon>Alphaproteobacteria</taxon>
        <taxon>Sphingomonadales</taxon>
        <taxon>Sphingomonadaceae</taxon>
        <taxon>Hephaestia</taxon>
    </lineage>
</organism>
<dbReference type="PANTHER" id="PTHR43479">
    <property type="entry name" value="ACREF/ENVCD OPERON REPRESSOR-RELATED"/>
    <property type="match status" value="1"/>
</dbReference>
<feature type="DNA-binding region" description="H-T-H motif" evidence="2">
    <location>
        <begin position="36"/>
        <end position="55"/>
    </location>
</feature>
<dbReference type="PRINTS" id="PR00455">
    <property type="entry name" value="HTHTETR"/>
</dbReference>
<dbReference type="GO" id="GO:0003677">
    <property type="term" value="F:DNA binding"/>
    <property type="evidence" value="ECO:0007669"/>
    <property type="project" value="UniProtKB-UniRule"/>
</dbReference>
<dbReference type="Proteomes" id="UP000266568">
    <property type="component" value="Unassembled WGS sequence"/>
</dbReference>
<evidence type="ECO:0000259" key="3">
    <source>
        <dbReference type="PROSITE" id="PS50977"/>
    </source>
</evidence>
<dbReference type="OrthoDB" id="9811084at2"/>
<evidence type="ECO:0000313" key="4">
    <source>
        <dbReference type="EMBL" id="RIA46088.1"/>
    </source>
</evidence>
<dbReference type="Pfam" id="PF00440">
    <property type="entry name" value="TetR_N"/>
    <property type="match status" value="1"/>
</dbReference>
<dbReference type="Gene3D" id="1.10.357.10">
    <property type="entry name" value="Tetracycline Repressor, domain 2"/>
    <property type="match status" value="1"/>
</dbReference>
<reference evidence="4 5" key="1">
    <citation type="submission" date="2018-08" db="EMBL/GenBank/DDBJ databases">
        <title>Genomic Encyclopedia of Type Strains, Phase IV (KMG-IV): sequencing the most valuable type-strain genomes for metagenomic binning, comparative biology and taxonomic classification.</title>
        <authorList>
            <person name="Goeker M."/>
        </authorList>
    </citation>
    <scope>NUCLEOTIDE SEQUENCE [LARGE SCALE GENOMIC DNA]</scope>
    <source>
        <strain evidence="4 5">DSM 25527</strain>
    </source>
</reference>
<dbReference type="AlphaFoldDB" id="A0A397PAV0"/>
<keyword evidence="5" id="KW-1185">Reference proteome</keyword>
<dbReference type="SUPFAM" id="SSF46689">
    <property type="entry name" value="Homeodomain-like"/>
    <property type="match status" value="1"/>
</dbReference>
<evidence type="ECO:0000313" key="5">
    <source>
        <dbReference type="Proteomes" id="UP000266568"/>
    </source>
</evidence>
<dbReference type="PANTHER" id="PTHR43479:SF11">
    <property type="entry name" value="ACREF_ENVCD OPERON REPRESSOR-RELATED"/>
    <property type="match status" value="1"/>
</dbReference>
<evidence type="ECO:0000256" key="2">
    <source>
        <dbReference type="PROSITE-ProRule" id="PRU00335"/>
    </source>
</evidence>
<feature type="domain" description="HTH tetR-type" evidence="3">
    <location>
        <begin position="13"/>
        <end position="73"/>
    </location>
</feature>
<comment type="caution">
    <text evidence="4">The sequence shown here is derived from an EMBL/GenBank/DDBJ whole genome shotgun (WGS) entry which is preliminary data.</text>
</comment>
<dbReference type="EMBL" id="QXDC01000002">
    <property type="protein sequence ID" value="RIA46088.1"/>
    <property type="molecule type" value="Genomic_DNA"/>
</dbReference>
<dbReference type="InterPro" id="IPR050624">
    <property type="entry name" value="HTH-type_Tx_Regulator"/>
</dbReference>
<dbReference type="PROSITE" id="PS50977">
    <property type="entry name" value="HTH_TETR_2"/>
    <property type="match status" value="1"/>
</dbReference>
<dbReference type="RefSeq" id="WP_119034413.1">
    <property type="nucleotide sequence ID" value="NZ_QXDC01000002.1"/>
</dbReference>
<name>A0A397PAV0_9SPHN</name>
<keyword evidence="1 2" id="KW-0238">DNA-binding</keyword>
<dbReference type="InterPro" id="IPR001647">
    <property type="entry name" value="HTH_TetR"/>
</dbReference>
<evidence type="ECO:0000256" key="1">
    <source>
        <dbReference type="ARBA" id="ARBA00023125"/>
    </source>
</evidence>
<accession>A0A397PAV0</accession>
<protein>
    <submittedName>
        <fullName evidence="4">TetR family transcriptional regulator</fullName>
    </submittedName>
</protein>
<gene>
    <name evidence="4" type="ORF">DFR49_0618</name>
</gene>